<feature type="signal peptide" evidence="2">
    <location>
        <begin position="1"/>
        <end position="23"/>
    </location>
</feature>
<organism evidence="3 4">
    <name type="scientific">Rhizobium subbaraonis</name>
    <dbReference type="NCBI Taxonomy" id="908946"/>
    <lineage>
        <taxon>Bacteria</taxon>
        <taxon>Pseudomonadati</taxon>
        <taxon>Pseudomonadota</taxon>
        <taxon>Alphaproteobacteria</taxon>
        <taxon>Hyphomicrobiales</taxon>
        <taxon>Rhizobiaceae</taxon>
        <taxon>Rhizobium/Agrobacterium group</taxon>
        <taxon>Rhizobium</taxon>
    </lineage>
</organism>
<sequence length="119" mass="12428">MRRLLLILALIAAAISGWTPVMAASLHVATMASEHTHHAMAGDPAAHSGHADHDDRDDQGGKTHGGVHPLLCSACFAVVSEIESVRPVLLHEDRGVASGSPLIGGEIMPPVPPPRTFPL</sequence>
<feature type="region of interest" description="Disordered" evidence="1">
    <location>
        <begin position="37"/>
        <end position="64"/>
    </location>
</feature>
<dbReference type="AlphaFoldDB" id="A0A285TZF2"/>
<evidence type="ECO:0000256" key="2">
    <source>
        <dbReference type="SAM" id="SignalP"/>
    </source>
</evidence>
<name>A0A285TZF2_9HYPH</name>
<proteinExistence type="predicted"/>
<protein>
    <recommendedName>
        <fullName evidence="5">DUF2946 family protein</fullName>
    </recommendedName>
</protein>
<dbReference type="RefSeq" id="WP_097135398.1">
    <property type="nucleotide sequence ID" value="NZ_OBQD01000001.1"/>
</dbReference>
<dbReference type="OrthoDB" id="8387114at2"/>
<feature type="chain" id="PRO_5013284323" description="DUF2946 family protein" evidence="2">
    <location>
        <begin position="24"/>
        <end position="119"/>
    </location>
</feature>
<dbReference type="Proteomes" id="UP000219167">
    <property type="component" value="Unassembled WGS sequence"/>
</dbReference>
<evidence type="ECO:0000256" key="1">
    <source>
        <dbReference type="SAM" id="MobiDB-lite"/>
    </source>
</evidence>
<evidence type="ECO:0008006" key="5">
    <source>
        <dbReference type="Google" id="ProtNLM"/>
    </source>
</evidence>
<reference evidence="3 4" key="1">
    <citation type="submission" date="2017-08" db="EMBL/GenBank/DDBJ databases">
        <authorList>
            <person name="de Groot N.N."/>
        </authorList>
    </citation>
    <scope>NUCLEOTIDE SEQUENCE [LARGE SCALE GENOMIC DNA]</scope>
    <source>
        <strain evidence="3 4">JC85</strain>
    </source>
</reference>
<feature type="compositionally biased region" description="Basic and acidic residues" evidence="1">
    <location>
        <begin position="49"/>
        <end position="61"/>
    </location>
</feature>
<evidence type="ECO:0000313" key="3">
    <source>
        <dbReference type="EMBL" id="SOC34952.1"/>
    </source>
</evidence>
<keyword evidence="2" id="KW-0732">Signal</keyword>
<evidence type="ECO:0000313" key="4">
    <source>
        <dbReference type="Proteomes" id="UP000219167"/>
    </source>
</evidence>
<accession>A0A285TZF2</accession>
<dbReference type="EMBL" id="OBQD01000001">
    <property type="protein sequence ID" value="SOC34952.1"/>
    <property type="molecule type" value="Genomic_DNA"/>
</dbReference>
<gene>
    <name evidence="3" type="ORF">SAMN05892877_101112</name>
</gene>
<keyword evidence="4" id="KW-1185">Reference proteome</keyword>